<keyword evidence="3" id="KW-1185">Reference proteome</keyword>
<proteinExistence type="predicted"/>
<feature type="region of interest" description="Disordered" evidence="1">
    <location>
        <begin position="1"/>
        <end position="54"/>
    </location>
</feature>
<reference evidence="2 3" key="1">
    <citation type="journal article" date="2016" name="Genome Biol. Evol.">
        <title>Gene Family Evolution Reflects Adaptation to Soil Environmental Stressors in the Genome of the Collembolan Orchesella cincta.</title>
        <authorList>
            <person name="Faddeeva-Vakhrusheva A."/>
            <person name="Derks M.F."/>
            <person name="Anvar S.Y."/>
            <person name="Agamennone V."/>
            <person name="Suring W."/>
            <person name="Smit S."/>
            <person name="van Straalen N.M."/>
            <person name="Roelofs D."/>
        </authorList>
    </citation>
    <scope>NUCLEOTIDE SEQUENCE [LARGE SCALE GENOMIC DNA]</scope>
    <source>
        <tissue evidence="2">Mixed pool</tissue>
    </source>
</reference>
<evidence type="ECO:0000256" key="1">
    <source>
        <dbReference type="SAM" id="MobiDB-lite"/>
    </source>
</evidence>
<name>A0A1D2NBF3_ORCCI</name>
<organism evidence="2 3">
    <name type="scientific">Orchesella cincta</name>
    <name type="common">Springtail</name>
    <name type="synonym">Podura cincta</name>
    <dbReference type="NCBI Taxonomy" id="48709"/>
    <lineage>
        <taxon>Eukaryota</taxon>
        <taxon>Metazoa</taxon>
        <taxon>Ecdysozoa</taxon>
        <taxon>Arthropoda</taxon>
        <taxon>Hexapoda</taxon>
        <taxon>Collembola</taxon>
        <taxon>Entomobryomorpha</taxon>
        <taxon>Entomobryoidea</taxon>
        <taxon>Orchesellidae</taxon>
        <taxon>Orchesellinae</taxon>
        <taxon>Orchesella</taxon>
    </lineage>
</organism>
<sequence>YKDDCQLSGCTRTDEAAGVGSPSSTGRSDDDDTHTDAEDSTPTKKGGKAEGDVEDVNDNVNRQLLIYAVEMAFPHFTGPTDSMMTAPRNSWILLERIFELAKQTCYKIVKPDFLSRVLKYFKIAHFGENFEYDEYFSDTDTQQILSMLDVCQERATRYREMDIEVDTCTGQASMVRIEDKTKQIISRSSDDTGYQEVRHHHVMEVTWDVIDMWNAVCISEFKSSYLLYHRLETGLELLFNDKLRKLWHFPNVTEEYYQKLLGPDEGIQLLNLHQCVMAAYKGNARINRMERPNKGRNTVMGSMIRSRLNDETLKKGISGRSMGNPNSEIKAACIKGPTIRCHRKPSKNKRGNGLLSLINKKG</sequence>
<accession>A0A1D2NBF3</accession>
<evidence type="ECO:0000313" key="2">
    <source>
        <dbReference type="EMBL" id="ODN02579.1"/>
    </source>
</evidence>
<comment type="caution">
    <text evidence="2">The sequence shown here is derived from an EMBL/GenBank/DDBJ whole genome shotgun (WGS) entry which is preliminary data.</text>
</comment>
<dbReference type="Proteomes" id="UP000094527">
    <property type="component" value="Unassembled WGS sequence"/>
</dbReference>
<dbReference type="EMBL" id="LJIJ01000105">
    <property type="protein sequence ID" value="ODN02579.1"/>
    <property type="molecule type" value="Genomic_DNA"/>
</dbReference>
<protein>
    <submittedName>
        <fullName evidence="2">Uncharacterized protein</fullName>
    </submittedName>
</protein>
<evidence type="ECO:0000313" key="3">
    <source>
        <dbReference type="Proteomes" id="UP000094527"/>
    </source>
</evidence>
<gene>
    <name evidence="2" type="ORF">Ocin01_04099</name>
</gene>
<dbReference type="AlphaFoldDB" id="A0A1D2NBF3"/>
<feature type="non-terminal residue" evidence="2">
    <location>
        <position position="1"/>
    </location>
</feature>